<dbReference type="AlphaFoldDB" id="A0A0L0RYH8"/>
<evidence type="ECO:0000256" key="2">
    <source>
        <dbReference type="SAM" id="SignalP"/>
    </source>
</evidence>
<feature type="region of interest" description="Disordered" evidence="1">
    <location>
        <begin position="208"/>
        <end position="260"/>
    </location>
</feature>
<proteinExistence type="predicted"/>
<accession>A0A0L0RYH8</accession>
<feature type="compositionally biased region" description="Low complexity" evidence="1">
    <location>
        <begin position="243"/>
        <end position="256"/>
    </location>
</feature>
<keyword evidence="4" id="KW-1185">Reference proteome</keyword>
<dbReference type="OrthoDB" id="5579373at2759"/>
<dbReference type="EMBL" id="GG745329">
    <property type="protein sequence ID" value="KNE55210.1"/>
    <property type="molecule type" value="Genomic_DNA"/>
</dbReference>
<evidence type="ECO:0000256" key="1">
    <source>
        <dbReference type="SAM" id="MobiDB-lite"/>
    </source>
</evidence>
<feature type="chain" id="PRO_5005547677" evidence="2">
    <location>
        <begin position="25"/>
        <end position="325"/>
    </location>
</feature>
<reference evidence="3 4" key="1">
    <citation type="submission" date="2009-11" db="EMBL/GenBank/DDBJ databases">
        <title>Annotation of Allomyces macrogynus ATCC 38327.</title>
        <authorList>
            <consortium name="The Broad Institute Genome Sequencing Platform"/>
            <person name="Russ C."/>
            <person name="Cuomo C."/>
            <person name="Burger G."/>
            <person name="Gray M.W."/>
            <person name="Holland P.W.H."/>
            <person name="King N."/>
            <person name="Lang F.B.F."/>
            <person name="Roger A.J."/>
            <person name="Ruiz-Trillo I."/>
            <person name="Young S.K."/>
            <person name="Zeng Q."/>
            <person name="Gargeya S."/>
            <person name="Fitzgerald M."/>
            <person name="Haas B."/>
            <person name="Abouelleil A."/>
            <person name="Alvarado L."/>
            <person name="Arachchi H.M."/>
            <person name="Berlin A."/>
            <person name="Chapman S.B."/>
            <person name="Gearin G."/>
            <person name="Goldberg J."/>
            <person name="Griggs A."/>
            <person name="Gujja S."/>
            <person name="Hansen M."/>
            <person name="Heiman D."/>
            <person name="Howarth C."/>
            <person name="Larimer J."/>
            <person name="Lui A."/>
            <person name="MacDonald P.J.P."/>
            <person name="McCowen C."/>
            <person name="Montmayeur A."/>
            <person name="Murphy C."/>
            <person name="Neiman D."/>
            <person name="Pearson M."/>
            <person name="Priest M."/>
            <person name="Roberts A."/>
            <person name="Saif S."/>
            <person name="Shea T."/>
            <person name="Sisk P."/>
            <person name="Stolte C."/>
            <person name="Sykes S."/>
            <person name="Wortman J."/>
            <person name="Nusbaum C."/>
            <person name="Birren B."/>
        </authorList>
    </citation>
    <scope>NUCLEOTIDE SEQUENCE [LARGE SCALE GENOMIC DNA]</scope>
    <source>
        <strain evidence="3 4">ATCC 38327</strain>
    </source>
</reference>
<protein>
    <submittedName>
        <fullName evidence="3">Uncharacterized protein</fullName>
    </submittedName>
</protein>
<dbReference type="VEuPathDB" id="FungiDB:AMAG_01124"/>
<organism evidence="3 4">
    <name type="scientific">Allomyces macrogynus (strain ATCC 38327)</name>
    <name type="common">Allomyces javanicus var. macrogynus</name>
    <dbReference type="NCBI Taxonomy" id="578462"/>
    <lineage>
        <taxon>Eukaryota</taxon>
        <taxon>Fungi</taxon>
        <taxon>Fungi incertae sedis</taxon>
        <taxon>Blastocladiomycota</taxon>
        <taxon>Blastocladiomycetes</taxon>
        <taxon>Blastocladiales</taxon>
        <taxon>Blastocladiaceae</taxon>
        <taxon>Allomyces</taxon>
    </lineage>
</organism>
<evidence type="ECO:0000313" key="3">
    <source>
        <dbReference type="EMBL" id="KNE55210.1"/>
    </source>
</evidence>
<dbReference type="Proteomes" id="UP000054350">
    <property type="component" value="Unassembled WGS sequence"/>
</dbReference>
<reference evidence="4" key="2">
    <citation type="submission" date="2009-11" db="EMBL/GenBank/DDBJ databases">
        <title>The Genome Sequence of Allomyces macrogynus strain ATCC 38327.</title>
        <authorList>
            <consortium name="The Broad Institute Genome Sequencing Platform"/>
            <person name="Russ C."/>
            <person name="Cuomo C."/>
            <person name="Shea T."/>
            <person name="Young S.K."/>
            <person name="Zeng Q."/>
            <person name="Koehrsen M."/>
            <person name="Haas B."/>
            <person name="Borodovsky M."/>
            <person name="Guigo R."/>
            <person name="Alvarado L."/>
            <person name="Berlin A."/>
            <person name="Borenstein D."/>
            <person name="Chen Z."/>
            <person name="Engels R."/>
            <person name="Freedman E."/>
            <person name="Gellesch M."/>
            <person name="Goldberg J."/>
            <person name="Griggs A."/>
            <person name="Gujja S."/>
            <person name="Heiman D."/>
            <person name="Hepburn T."/>
            <person name="Howarth C."/>
            <person name="Jen D."/>
            <person name="Larson L."/>
            <person name="Lewis B."/>
            <person name="Mehta T."/>
            <person name="Park D."/>
            <person name="Pearson M."/>
            <person name="Roberts A."/>
            <person name="Saif S."/>
            <person name="Shenoy N."/>
            <person name="Sisk P."/>
            <person name="Stolte C."/>
            <person name="Sykes S."/>
            <person name="Walk T."/>
            <person name="White J."/>
            <person name="Yandava C."/>
            <person name="Burger G."/>
            <person name="Gray M.W."/>
            <person name="Holland P.W.H."/>
            <person name="King N."/>
            <person name="Lang F.B.F."/>
            <person name="Roger A.J."/>
            <person name="Ruiz-Trillo I."/>
            <person name="Lander E."/>
            <person name="Nusbaum C."/>
        </authorList>
    </citation>
    <scope>NUCLEOTIDE SEQUENCE [LARGE SCALE GENOMIC DNA]</scope>
    <source>
        <strain evidence="4">ATCC 38327</strain>
    </source>
</reference>
<feature type="signal peptide" evidence="2">
    <location>
        <begin position="1"/>
        <end position="24"/>
    </location>
</feature>
<gene>
    <name evidence="3" type="ORF">AMAG_01124</name>
</gene>
<evidence type="ECO:0000313" key="4">
    <source>
        <dbReference type="Proteomes" id="UP000054350"/>
    </source>
</evidence>
<sequence length="325" mass="33854">MPALHSILSALVLIALVASSFTTAAPVAGGCNVPNSAFTSVFESTNAGYFPYLSAAAAEFGLCTDARMAVFLGTISHETARLTIFQQPADGGAGAIHMIPSNWPQAFSDLGLAKGSHEQMLAIMLDPKTMFRVAGWWFTKGAGTIMGTRCNNFGALADGLAAGDFTSGNNFNILNTMNTCVFGGGYDAGLPQRLSLIAKAYAGYQGRRRCGRRQHSTSTTDGPAPTSTPTHPNGPQKPVKDLPTTGAPAPTQAPSTEGACGGSANGSMQCAASGALRQCVNGAWYEFPKPAGTKCQVVDGNAMYYFEAQSYEAAQKDGDDGQWHG</sequence>
<name>A0A0L0RYH8_ALLM3</name>
<keyword evidence="2" id="KW-0732">Signal</keyword>
<feature type="compositionally biased region" description="Polar residues" evidence="1">
    <location>
        <begin position="216"/>
        <end position="233"/>
    </location>
</feature>